<name>A0A074YZK5_OPIVI</name>
<dbReference type="OrthoDB" id="9999654at2759"/>
<dbReference type="RefSeq" id="XP_009177616.1">
    <property type="nucleotide sequence ID" value="XM_009179352.1"/>
</dbReference>
<keyword evidence="2" id="KW-1185">Reference proteome</keyword>
<dbReference type="KEGG" id="ovi:T265_15924"/>
<gene>
    <name evidence="1" type="ORF">T265_15924</name>
</gene>
<dbReference type="CTD" id="20330089"/>
<sequence length="73" mass="8226">MYPVINTAHRFKVVETLLEDLCDIEINGETQTTIPLTQLKQRLKLSAASYGNSRTGDNFNNRLLQVLSYLAGQ</sequence>
<dbReference type="AlphaFoldDB" id="A0A074YZK5"/>
<evidence type="ECO:0000313" key="2">
    <source>
        <dbReference type="Proteomes" id="UP000054324"/>
    </source>
</evidence>
<evidence type="ECO:0000313" key="1">
    <source>
        <dbReference type="EMBL" id="KER18637.1"/>
    </source>
</evidence>
<dbReference type="GeneID" id="20330089"/>
<organism evidence="1 2">
    <name type="scientific">Opisthorchis viverrini</name>
    <name type="common">Southeast Asian liver fluke</name>
    <dbReference type="NCBI Taxonomy" id="6198"/>
    <lineage>
        <taxon>Eukaryota</taxon>
        <taxon>Metazoa</taxon>
        <taxon>Spiralia</taxon>
        <taxon>Lophotrochozoa</taxon>
        <taxon>Platyhelminthes</taxon>
        <taxon>Trematoda</taxon>
        <taxon>Digenea</taxon>
        <taxon>Opisthorchiida</taxon>
        <taxon>Opisthorchiata</taxon>
        <taxon>Opisthorchiidae</taxon>
        <taxon>Opisthorchis</taxon>
    </lineage>
</organism>
<proteinExistence type="predicted"/>
<dbReference type="EMBL" id="KL599037">
    <property type="protein sequence ID" value="KER18637.1"/>
    <property type="molecule type" value="Genomic_DNA"/>
</dbReference>
<protein>
    <submittedName>
        <fullName evidence="1">Uncharacterized protein</fullName>
    </submittedName>
</protein>
<dbReference type="Proteomes" id="UP000054324">
    <property type="component" value="Unassembled WGS sequence"/>
</dbReference>
<accession>A0A074YZK5</accession>
<feature type="non-terminal residue" evidence="1">
    <location>
        <position position="73"/>
    </location>
</feature>
<reference evidence="1 2" key="1">
    <citation type="submission" date="2013-11" db="EMBL/GenBank/DDBJ databases">
        <title>Opisthorchis viverrini - life in the bile duct.</title>
        <authorList>
            <person name="Young N.D."/>
            <person name="Nagarajan N."/>
            <person name="Lin S.J."/>
            <person name="Korhonen P.K."/>
            <person name="Jex A.R."/>
            <person name="Hall R.S."/>
            <person name="Safavi-Hemami H."/>
            <person name="Kaewkong W."/>
            <person name="Bertrand D."/>
            <person name="Gao S."/>
            <person name="Seet Q."/>
            <person name="Wongkham S."/>
            <person name="Teh B.T."/>
            <person name="Wongkham C."/>
            <person name="Intapan P.M."/>
            <person name="Maleewong W."/>
            <person name="Yang X."/>
            <person name="Hu M."/>
            <person name="Wang Z."/>
            <person name="Hofmann A."/>
            <person name="Sternberg P.W."/>
            <person name="Tan P."/>
            <person name="Wang J."/>
            <person name="Gasser R.B."/>
        </authorList>
    </citation>
    <scope>NUCLEOTIDE SEQUENCE [LARGE SCALE GENOMIC DNA]</scope>
</reference>